<dbReference type="EMBL" id="LK033749">
    <property type="protein sequence ID" value="CDY59306.1"/>
    <property type="molecule type" value="Genomic_DNA"/>
</dbReference>
<feature type="compositionally biased region" description="Polar residues" evidence="1">
    <location>
        <begin position="91"/>
        <end position="101"/>
    </location>
</feature>
<organism evidence="4 5">
    <name type="scientific">Brassica napus</name>
    <name type="common">Rape</name>
    <dbReference type="NCBI Taxonomy" id="3708"/>
    <lineage>
        <taxon>Eukaryota</taxon>
        <taxon>Viridiplantae</taxon>
        <taxon>Streptophyta</taxon>
        <taxon>Embryophyta</taxon>
        <taxon>Tracheophyta</taxon>
        <taxon>Spermatophyta</taxon>
        <taxon>Magnoliopsida</taxon>
        <taxon>eudicotyledons</taxon>
        <taxon>Gunneridae</taxon>
        <taxon>Pentapetalae</taxon>
        <taxon>rosids</taxon>
        <taxon>malvids</taxon>
        <taxon>Brassicales</taxon>
        <taxon>Brassicaceae</taxon>
        <taxon>Brassiceae</taxon>
        <taxon>Brassica</taxon>
    </lineage>
</organism>
<dbReference type="AlphaFoldDB" id="A0A078J562"/>
<dbReference type="PANTHER" id="PTHR34964">
    <property type="entry name" value="MEMBRANE LIPOPROTEIN-RELATED"/>
    <property type="match status" value="1"/>
</dbReference>
<sequence length="157" mass="17391">MEQRRGDPRIYIVTLLFLSCILSGGVLLGLYLLLPDPNPLFLPAGMFFAGIPWLFWFLAYLYSCVLKPCTVSVSKSVASFDPEKGVEKNSKSITENATSASDPVAAVEPMEGERHVQIGNVVVEQEQEQENGRLSSRRSHDDEDCDRTPLRSSVGNK</sequence>
<feature type="compositionally biased region" description="Basic and acidic residues" evidence="1">
    <location>
        <begin position="138"/>
        <end position="149"/>
    </location>
</feature>
<dbReference type="OMA" id="SHESEEP"/>
<feature type="transmembrane region" description="Helical" evidence="2">
    <location>
        <begin position="40"/>
        <end position="62"/>
    </location>
</feature>
<proteinExistence type="predicted"/>
<dbReference type="EMBL" id="HG994356">
    <property type="protein sequence ID" value="CAF2136398.1"/>
    <property type="molecule type" value="Genomic_DNA"/>
</dbReference>
<reference evidence="3" key="3">
    <citation type="submission" date="2021-01" db="EMBL/GenBank/DDBJ databases">
        <authorList>
            <consortium name="Genoscope - CEA"/>
            <person name="William W."/>
        </authorList>
    </citation>
    <scope>NUCLEOTIDE SEQUENCE</scope>
</reference>
<keyword evidence="2" id="KW-0812">Transmembrane</keyword>
<evidence type="ECO:0000256" key="2">
    <source>
        <dbReference type="SAM" id="Phobius"/>
    </source>
</evidence>
<feature type="compositionally biased region" description="Basic and acidic residues" evidence="1">
    <location>
        <begin position="81"/>
        <end position="90"/>
    </location>
</feature>
<evidence type="ECO:0000313" key="3">
    <source>
        <dbReference type="EMBL" id="CAF2136398.1"/>
    </source>
</evidence>
<name>A0A078J562_BRANA</name>
<reference evidence="4 5" key="1">
    <citation type="journal article" date="2014" name="Science">
        <title>Plant genetics. Early allopolyploid evolution in the post-Neolithic Brassica napus oilseed genome.</title>
        <authorList>
            <person name="Chalhoub B."/>
            <person name="Denoeud F."/>
            <person name="Liu S."/>
            <person name="Parkin I.A."/>
            <person name="Tang H."/>
            <person name="Wang X."/>
            <person name="Chiquet J."/>
            <person name="Belcram H."/>
            <person name="Tong C."/>
            <person name="Samans B."/>
            <person name="Correa M."/>
            <person name="Da Silva C."/>
            <person name="Just J."/>
            <person name="Falentin C."/>
            <person name="Koh C.S."/>
            <person name="Le Clainche I."/>
            <person name="Bernard M."/>
            <person name="Bento P."/>
            <person name="Noel B."/>
            <person name="Labadie K."/>
            <person name="Alberti A."/>
            <person name="Charles M."/>
            <person name="Arnaud D."/>
            <person name="Guo H."/>
            <person name="Daviaud C."/>
            <person name="Alamery S."/>
            <person name="Jabbari K."/>
            <person name="Zhao M."/>
            <person name="Edger P.P."/>
            <person name="Chelaifa H."/>
            <person name="Tack D."/>
            <person name="Lassalle G."/>
            <person name="Mestiri I."/>
            <person name="Schnel N."/>
            <person name="Le Paslier M.C."/>
            <person name="Fan G."/>
            <person name="Renault V."/>
            <person name="Bayer P.E."/>
            <person name="Golicz A.A."/>
            <person name="Manoli S."/>
            <person name="Lee T.H."/>
            <person name="Thi V.H."/>
            <person name="Chalabi S."/>
            <person name="Hu Q."/>
            <person name="Fan C."/>
            <person name="Tollenaere R."/>
            <person name="Lu Y."/>
            <person name="Battail C."/>
            <person name="Shen J."/>
            <person name="Sidebottom C.H."/>
            <person name="Wang X."/>
            <person name="Canaguier A."/>
            <person name="Chauveau A."/>
            <person name="Berard A."/>
            <person name="Deniot G."/>
            <person name="Guan M."/>
            <person name="Liu Z."/>
            <person name="Sun F."/>
            <person name="Lim Y.P."/>
            <person name="Lyons E."/>
            <person name="Town C.D."/>
            <person name="Bancroft I."/>
            <person name="Wang X."/>
            <person name="Meng J."/>
            <person name="Ma J."/>
            <person name="Pires J.C."/>
            <person name="King G.J."/>
            <person name="Brunel D."/>
            <person name="Delourme R."/>
            <person name="Renard M."/>
            <person name="Aury J.M."/>
            <person name="Adams K.L."/>
            <person name="Batley J."/>
            <person name="Snowdon R.J."/>
            <person name="Tost J."/>
            <person name="Edwards D."/>
            <person name="Zhou Y."/>
            <person name="Hua W."/>
            <person name="Sharpe A.G."/>
            <person name="Paterson A.H."/>
            <person name="Guan C."/>
            <person name="Wincker P."/>
        </authorList>
    </citation>
    <scope>NUCLEOTIDE SEQUENCE [LARGE SCALE GENOMIC DNA]</scope>
    <source>
        <strain evidence="5">cv. Darmor-bzh</strain>
    </source>
</reference>
<dbReference type="PANTHER" id="PTHR34964:SF11">
    <property type="entry name" value="GENOME ASSEMBLY, CHROMOSOME: A03"/>
    <property type="match status" value="1"/>
</dbReference>
<keyword evidence="5" id="KW-1185">Reference proteome</keyword>
<feature type="region of interest" description="Disordered" evidence="1">
    <location>
        <begin position="117"/>
        <end position="157"/>
    </location>
</feature>
<protein>
    <submittedName>
        <fullName evidence="3">(rape) hypothetical protein</fullName>
    </submittedName>
    <submittedName>
        <fullName evidence="4">BnaAnng15920D protein</fullName>
    </submittedName>
</protein>
<evidence type="ECO:0000313" key="5">
    <source>
        <dbReference type="Proteomes" id="UP000028999"/>
    </source>
</evidence>
<evidence type="ECO:0000313" key="4">
    <source>
        <dbReference type="EMBL" id="CDY59306.1"/>
    </source>
</evidence>
<evidence type="ECO:0000256" key="1">
    <source>
        <dbReference type="SAM" id="MobiDB-lite"/>
    </source>
</evidence>
<dbReference type="Gramene" id="CDY59306">
    <property type="protein sequence ID" value="CDY59306"/>
    <property type="gene ID" value="GSBRNA2T00025865001"/>
</dbReference>
<dbReference type="Proteomes" id="UP001295469">
    <property type="component" value="Chromosome A02"/>
</dbReference>
<feature type="region of interest" description="Disordered" evidence="1">
    <location>
        <begin position="80"/>
        <end position="103"/>
    </location>
</feature>
<keyword evidence="2" id="KW-1133">Transmembrane helix</keyword>
<accession>A0A078J562</accession>
<gene>
    <name evidence="4" type="primary">BnaAnng15920D</name>
    <name evidence="3" type="ORF">DARMORV10_A02P04350.1</name>
    <name evidence="4" type="ORF">GSBRNA2T00025865001</name>
</gene>
<dbReference type="PaxDb" id="3708-A0A078J562"/>
<reference evidence="4" key="2">
    <citation type="submission" date="2014-06" db="EMBL/GenBank/DDBJ databases">
        <authorList>
            <person name="Genoscope - CEA"/>
        </authorList>
    </citation>
    <scope>NUCLEOTIDE SEQUENCE</scope>
</reference>
<dbReference type="Proteomes" id="UP000028999">
    <property type="component" value="Unassembled WGS sequence"/>
</dbReference>
<dbReference type="PROSITE" id="PS51257">
    <property type="entry name" value="PROKAR_LIPOPROTEIN"/>
    <property type="match status" value="1"/>
</dbReference>
<keyword evidence="2" id="KW-0472">Membrane</keyword>
<feature type="transmembrane region" description="Helical" evidence="2">
    <location>
        <begin position="12"/>
        <end position="34"/>
    </location>
</feature>